<keyword evidence="3" id="KW-1185">Reference proteome</keyword>
<name>A0A0F9WPY8_9MICR</name>
<proteinExistence type="predicted"/>
<feature type="transmembrane region" description="Helical" evidence="1">
    <location>
        <begin position="131"/>
        <end position="149"/>
    </location>
</feature>
<keyword evidence="1" id="KW-0472">Membrane</keyword>
<keyword evidence="1" id="KW-1133">Transmembrane helix</keyword>
<dbReference type="GeneID" id="36320272"/>
<dbReference type="EMBL" id="JPQZ01000036">
    <property type="protein sequence ID" value="KKO75018.1"/>
    <property type="molecule type" value="Genomic_DNA"/>
</dbReference>
<comment type="caution">
    <text evidence="2">The sequence shown here is derived from an EMBL/GenBank/DDBJ whole genome shotgun (WGS) entry which is preliminary data.</text>
</comment>
<feature type="transmembrane region" description="Helical" evidence="1">
    <location>
        <begin position="92"/>
        <end position="119"/>
    </location>
</feature>
<feature type="transmembrane region" description="Helical" evidence="1">
    <location>
        <begin position="6"/>
        <end position="24"/>
    </location>
</feature>
<reference evidence="2 3" key="1">
    <citation type="journal article" date="2015" name="Environ. Microbiol.">
        <title>Genome analyses suggest the presence of polyploidy and recent human-driven expansions in eight global populations of the honeybee pathogen Nosema ceranae.</title>
        <authorList>
            <person name="Pelin A."/>
            <person name="Selman M."/>
            <person name="Aris-Brosou S."/>
            <person name="Farinelli L."/>
            <person name="Corradi N."/>
        </authorList>
    </citation>
    <scope>NUCLEOTIDE SEQUENCE [LARGE SCALE GENOMIC DNA]</scope>
    <source>
        <strain evidence="2 3">PA08 1199</strain>
    </source>
</reference>
<dbReference type="Proteomes" id="UP000034350">
    <property type="component" value="Unassembled WGS sequence"/>
</dbReference>
<protein>
    <submittedName>
        <fullName evidence="2">Uncharacterized protein</fullName>
    </submittedName>
</protein>
<organism evidence="2 3">
    <name type="scientific">Vairimorpha ceranae</name>
    <dbReference type="NCBI Taxonomy" id="40302"/>
    <lineage>
        <taxon>Eukaryota</taxon>
        <taxon>Fungi</taxon>
        <taxon>Fungi incertae sedis</taxon>
        <taxon>Microsporidia</taxon>
        <taxon>Nosematidae</taxon>
        <taxon>Vairimorpha</taxon>
    </lineage>
</organism>
<evidence type="ECO:0000313" key="2">
    <source>
        <dbReference type="EMBL" id="KKO75018.1"/>
    </source>
</evidence>
<sequence length="287" mass="34459">MELYISPLPHLFSVFIFLAYLMYFTKKVSKELRSTSFICQEKHLRRKKIILTFMLFLTLISTLAYNTFAAFIGCRKSILMYRSASTNEIYEILKYLEIFSETILKSSLFFSLIILLPLVNSRTPNEKIKFLYFYSFVRIPLYLLILKLLKDYQYFKMFVLEILQISDAYLLVTLFMEICIKKKVVEDFNLIETYEHEYIYLKVIKKCKIIIVEILLEILSRSFLIYIMVSQVSNTILYMTLLYIIKVMYMQFMIKSMISVIFCKEQEMFNNLINFTEVKEELNKRKL</sequence>
<dbReference type="RefSeq" id="XP_024330760.1">
    <property type="nucleotide sequence ID" value="XM_024475334.1"/>
</dbReference>
<dbReference type="VEuPathDB" id="MicrosporidiaDB:NCER_101744"/>
<accession>A0A0F9WPY8</accession>
<dbReference type="VEuPathDB" id="MicrosporidiaDB:G9O61_00g019810"/>
<dbReference type="VEuPathDB" id="MicrosporidiaDB:AAJ76_3600038724"/>
<feature type="transmembrane region" description="Helical" evidence="1">
    <location>
        <begin position="49"/>
        <end position="72"/>
    </location>
</feature>
<evidence type="ECO:0000256" key="1">
    <source>
        <dbReference type="SAM" id="Phobius"/>
    </source>
</evidence>
<evidence type="ECO:0000313" key="3">
    <source>
        <dbReference type="Proteomes" id="UP000034350"/>
    </source>
</evidence>
<dbReference type="AlphaFoldDB" id="A0A0F9WPY8"/>
<keyword evidence="1" id="KW-0812">Transmembrane</keyword>
<gene>
    <name evidence="2" type="ORF">AAJ76_3600038724</name>
</gene>